<evidence type="ECO:0000313" key="1">
    <source>
        <dbReference type="EMBL" id="JAP18686.1"/>
    </source>
</evidence>
<dbReference type="EMBL" id="GEDG01020977">
    <property type="protein sequence ID" value="JAP18686.1"/>
    <property type="molecule type" value="Transcribed_RNA"/>
</dbReference>
<proteinExistence type="predicted"/>
<dbReference type="AlphaFoldDB" id="A0A0V0HE08"/>
<organism evidence="1">
    <name type="scientific">Solanum chacoense</name>
    <name type="common">Chaco potato</name>
    <dbReference type="NCBI Taxonomy" id="4108"/>
    <lineage>
        <taxon>Eukaryota</taxon>
        <taxon>Viridiplantae</taxon>
        <taxon>Streptophyta</taxon>
        <taxon>Embryophyta</taxon>
        <taxon>Tracheophyta</taxon>
        <taxon>Spermatophyta</taxon>
        <taxon>Magnoliopsida</taxon>
        <taxon>eudicotyledons</taxon>
        <taxon>Gunneridae</taxon>
        <taxon>Pentapetalae</taxon>
        <taxon>asterids</taxon>
        <taxon>lamiids</taxon>
        <taxon>Solanales</taxon>
        <taxon>Solanaceae</taxon>
        <taxon>Solanoideae</taxon>
        <taxon>Solaneae</taxon>
        <taxon>Solanum</taxon>
    </lineage>
</organism>
<protein>
    <submittedName>
        <fullName evidence="1">Putative ovule protein</fullName>
    </submittedName>
</protein>
<accession>A0A0V0HE08</accession>
<name>A0A0V0HE08_SOLCH</name>
<sequence>MAQLNLKRRGFTSCIATDINLCPSNSGNINHLCLHCPMHIPTELTDMIIFPKAKLYNYVDALM</sequence>
<feature type="non-terminal residue" evidence="1">
    <location>
        <position position="63"/>
    </location>
</feature>
<reference evidence="1" key="1">
    <citation type="submission" date="2015-12" db="EMBL/GenBank/DDBJ databases">
        <title>Gene expression during late stages of embryo sac development: a critical building block for successful pollen-pistil interactions.</title>
        <authorList>
            <person name="Liu Y."/>
            <person name="Joly V."/>
            <person name="Sabar M."/>
            <person name="Matton D.P."/>
        </authorList>
    </citation>
    <scope>NUCLEOTIDE SEQUENCE</scope>
</reference>